<reference evidence="2 3" key="1">
    <citation type="submission" date="2021-06" db="EMBL/GenBank/DDBJ databases">
        <title>Bacillus sp. RD4P76, an endophyte from a halophyte.</title>
        <authorList>
            <person name="Sun J.-Q."/>
        </authorList>
    </citation>
    <scope>NUCLEOTIDE SEQUENCE [LARGE SCALE GENOMIC DNA]</scope>
    <source>
        <strain evidence="2 3">CGMCC 1.15917</strain>
    </source>
</reference>
<dbReference type="Proteomes" id="UP000784880">
    <property type="component" value="Unassembled WGS sequence"/>
</dbReference>
<accession>A0ABS6JFM3</accession>
<sequence>MKQWTILFKKEFKESLRNFKWVWIPLVFILLGITQPVTSYYLPEILKNFGGMPEGVIMEFPMPTAPQVLAETLGQFNQIGILVLVLAFMGVVAGERNSGTNIMVLVKPVSYTAYMLSKWAHMTLLAFVSYLSGFLIALYYTYQLIGSVPASDVVSGFVVYTLWLLFVTTIVLLFSTIFKSTAAVAALTLGLSIILSLLSSITPELMQWSPGMLASHSYYLFQTGEANDGLWLSVVSTVLLVVAMLSISVYIFKKKEVATHTS</sequence>
<keyword evidence="1" id="KW-0472">Membrane</keyword>
<dbReference type="EMBL" id="JAHQCS010000058">
    <property type="protein sequence ID" value="MBU9711128.1"/>
    <property type="molecule type" value="Genomic_DNA"/>
</dbReference>
<feature type="transmembrane region" description="Helical" evidence="1">
    <location>
        <begin position="76"/>
        <end position="94"/>
    </location>
</feature>
<dbReference type="PANTHER" id="PTHR37305:SF1">
    <property type="entry name" value="MEMBRANE PROTEIN"/>
    <property type="match status" value="1"/>
</dbReference>
<gene>
    <name evidence="2" type="ORF">KS419_05210</name>
</gene>
<feature type="transmembrane region" description="Helical" evidence="1">
    <location>
        <begin position="230"/>
        <end position="252"/>
    </location>
</feature>
<evidence type="ECO:0000313" key="2">
    <source>
        <dbReference type="EMBL" id="MBU9711128.1"/>
    </source>
</evidence>
<proteinExistence type="predicted"/>
<protein>
    <submittedName>
        <fullName evidence="2">ABC transporter permease</fullName>
    </submittedName>
</protein>
<dbReference type="RefSeq" id="WP_217065017.1">
    <property type="nucleotide sequence ID" value="NZ_JAHQCS010000058.1"/>
</dbReference>
<organism evidence="2 3">
    <name type="scientific">Evansella tamaricis</name>
    <dbReference type="NCBI Taxonomy" id="2069301"/>
    <lineage>
        <taxon>Bacteria</taxon>
        <taxon>Bacillati</taxon>
        <taxon>Bacillota</taxon>
        <taxon>Bacilli</taxon>
        <taxon>Bacillales</taxon>
        <taxon>Bacillaceae</taxon>
        <taxon>Evansella</taxon>
    </lineage>
</organism>
<feature type="transmembrane region" description="Helical" evidence="1">
    <location>
        <begin position="21"/>
        <end position="42"/>
    </location>
</feature>
<evidence type="ECO:0000313" key="3">
    <source>
        <dbReference type="Proteomes" id="UP000784880"/>
    </source>
</evidence>
<evidence type="ECO:0000256" key="1">
    <source>
        <dbReference type="SAM" id="Phobius"/>
    </source>
</evidence>
<feature type="transmembrane region" description="Helical" evidence="1">
    <location>
        <begin position="181"/>
        <end position="202"/>
    </location>
</feature>
<keyword evidence="1" id="KW-1133">Transmembrane helix</keyword>
<name>A0ABS6JFM3_9BACI</name>
<feature type="transmembrane region" description="Helical" evidence="1">
    <location>
        <begin position="154"/>
        <end position="174"/>
    </location>
</feature>
<dbReference type="Pfam" id="PF12679">
    <property type="entry name" value="ABC2_membrane_2"/>
    <property type="match status" value="1"/>
</dbReference>
<comment type="caution">
    <text evidence="2">The sequence shown here is derived from an EMBL/GenBank/DDBJ whole genome shotgun (WGS) entry which is preliminary data.</text>
</comment>
<dbReference type="PANTHER" id="PTHR37305">
    <property type="entry name" value="INTEGRAL MEMBRANE PROTEIN-RELATED"/>
    <property type="match status" value="1"/>
</dbReference>
<keyword evidence="1" id="KW-0812">Transmembrane</keyword>
<keyword evidence="3" id="KW-1185">Reference proteome</keyword>
<feature type="transmembrane region" description="Helical" evidence="1">
    <location>
        <begin position="124"/>
        <end position="142"/>
    </location>
</feature>